<feature type="compositionally biased region" description="Low complexity" evidence="1">
    <location>
        <begin position="111"/>
        <end position="120"/>
    </location>
</feature>
<name>A0A7J8BEW3_ROUAE</name>
<accession>A0A7J8BEW3</accession>
<feature type="region of interest" description="Disordered" evidence="1">
    <location>
        <begin position="97"/>
        <end position="120"/>
    </location>
</feature>
<dbReference type="AlphaFoldDB" id="A0A7J8BEW3"/>
<gene>
    <name evidence="2" type="ORF">HJG63_009701</name>
</gene>
<evidence type="ECO:0000313" key="3">
    <source>
        <dbReference type="Proteomes" id="UP000593571"/>
    </source>
</evidence>
<dbReference type="Proteomes" id="UP000593571">
    <property type="component" value="Unassembled WGS sequence"/>
</dbReference>
<evidence type="ECO:0000256" key="1">
    <source>
        <dbReference type="SAM" id="MobiDB-lite"/>
    </source>
</evidence>
<feature type="compositionally biased region" description="Polar residues" evidence="1">
    <location>
        <begin position="16"/>
        <end position="31"/>
    </location>
</feature>
<evidence type="ECO:0000313" key="2">
    <source>
        <dbReference type="EMBL" id="KAF6397029.1"/>
    </source>
</evidence>
<organism evidence="2 3">
    <name type="scientific">Rousettus aegyptiacus</name>
    <name type="common">Egyptian fruit bat</name>
    <name type="synonym">Pteropus aegyptiacus</name>
    <dbReference type="NCBI Taxonomy" id="9407"/>
    <lineage>
        <taxon>Eukaryota</taxon>
        <taxon>Metazoa</taxon>
        <taxon>Chordata</taxon>
        <taxon>Craniata</taxon>
        <taxon>Vertebrata</taxon>
        <taxon>Euteleostomi</taxon>
        <taxon>Mammalia</taxon>
        <taxon>Eutheria</taxon>
        <taxon>Laurasiatheria</taxon>
        <taxon>Chiroptera</taxon>
        <taxon>Yinpterochiroptera</taxon>
        <taxon>Pteropodoidea</taxon>
        <taxon>Pteropodidae</taxon>
        <taxon>Rousettinae</taxon>
        <taxon>Rousettus</taxon>
    </lineage>
</organism>
<feature type="region of interest" description="Disordered" evidence="1">
    <location>
        <begin position="1"/>
        <end position="35"/>
    </location>
</feature>
<protein>
    <submittedName>
        <fullName evidence="2">Uncharacterized protein</fullName>
    </submittedName>
</protein>
<proteinExistence type="predicted"/>
<comment type="caution">
    <text evidence="2">The sequence shown here is derived from an EMBL/GenBank/DDBJ whole genome shotgun (WGS) entry which is preliminary data.</text>
</comment>
<reference evidence="2 3" key="1">
    <citation type="journal article" date="2020" name="Nature">
        <title>Six reference-quality genomes reveal evolution of bat adaptations.</title>
        <authorList>
            <person name="Jebb D."/>
            <person name="Huang Z."/>
            <person name="Pippel M."/>
            <person name="Hughes G.M."/>
            <person name="Lavrichenko K."/>
            <person name="Devanna P."/>
            <person name="Winkler S."/>
            <person name="Jermiin L.S."/>
            <person name="Skirmuntt E.C."/>
            <person name="Katzourakis A."/>
            <person name="Burkitt-Gray L."/>
            <person name="Ray D.A."/>
            <person name="Sullivan K.A.M."/>
            <person name="Roscito J.G."/>
            <person name="Kirilenko B.M."/>
            <person name="Davalos L.M."/>
            <person name="Corthals A.P."/>
            <person name="Power M.L."/>
            <person name="Jones G."/>
            <person name="Ransome R.D."/>
            <person name="Dechmann D.K.N."/>
            <person name="Locatelli A.G."/>
            <person name="Puechmaille S.J."/>
            <person name="Fedrigo O."/>
            <person name="Jarvis E.D."/>
            <person name="Hiller M."/>
            <person name="Vernes S.C."/>
            <person name="Myers E.W."/>
            <person name="Teeling E.C."/>
        </authorList>
    </citation>
    <scope>NUCLEOTIDE SEQUENCE [LARGE SCALE GENOMIC DNA]</scope>
    <source>
        <strain evidence="2">MRouAeg1</strain>
        <tissue evidence="2">Muscle</tissue>
    </source>
</reference>
<feature type="compositionally biased region" description="Pro residues" evidence="1">
    <location>
        <begin position="99"/>
        <end position="108"/>
    </location>
</feature>
<sequence>MRAKQKSRSQTEDGESVSNQASSKQGHTHQPPSGDLGLPLSHLRVILCLRPFPLSSRFFPLLVLHEPGFPRQSAYPGFVLWQRFSVLLSQNPLQLMSPTPIPQRPPEPQAREAPSPVCIL</sequence>
<keyword evidence="3" id="KW-1185">Reference proteome</keyword>
<dbReference type="EMBL" id="JACASE010000017">
    <property type="protein sequence ID" value="KAF6397029.1"/>
    <property type="molecule type" value="Genomic_DNA"/>
</dbReference>